<evidence type="ECO:0000256" key="2">
    <source>
        <dbReference type="SAM" id="SignalP"/>
    </source>
</evidence>
<accession>A0A976FNY8</accession>
<dbReference type="RefSeq" id="XP_067819410.1">
    <property type="nucleotide sequence ID" value="XM_067967757.1"/>
</dbReference>
<dbReference type="Proteomes" id="UP000294530">
    <property type="component" value="Unassembled WGS sequence"/>
</dbReference>
<keyword evidence="4" id="KW-1185">Reference proteome</keyword>
<proteinExistence type="predicted"/>
<sequence>MSRSMVYLPAFTLAIAAVIVPQIQHATAGSLYYGPYTVSGTDDKISKSAPFYGAEIPDEDCAIEVQEDPTLPDVRTIATVPVIYAELLSNKSRAPIEPVYTKVGKKIMAEESECNDAYTDETTQWMENDERSMKQSERTSKGCVSGCDAFGAQQDEYDDTRRLQSEKVVKYMTKLGIKRRLESEANRDIEKLENFYGVKMQVKLEYLPTVCVHSMAPWAGPFWPTFEDSINVIWRKSDPSPAEKYATAFNLDVMAFMNNVSVHNGIYSQKKRPVCENHKTCKSLRNRSKCGIRPGETSGYCIPIWFGICHAWAPAAILEPEPNCPVTHNGVTFQPLDLKGLITSVYDGAGVATVFTGIRYKGRGNATDPYGRYIDVAQRDINPALFHIAATNLLGLLNATFIVDVDASAEVWNQPVRGFKVFEQTVMSPEEAAQSFYGLASYPWNVAADRIVYIKSRLSWIAETYLDGGLVASGRINKFTTGRTYHYLLELDTDGNIVGGEWVYNSTKHHIDFIWIPKAKPHISTITSIGLSYANVSMLLRKSAACSNEDPGPEPEVSGSTHASADESTEDTSDLTENAPDLTEDAPSLTEDAPDLTESIPGLTEDTPDLDENVSVTTAPFNDSLLLDHFSEPRESLAQTPSTWMTAYNDAISRRHDN</sequence>
<gene>
    <name evidence="3" type="ORF">CCR75_009718</name>
</gene>
<dbReference type="Gene3D" id="3.30.40.240">
    <property type="entry name" value="Transglutaminase elicitor, body domain"/>
    <property type="match status" value="1"/>
</dbReference>
<feature type="signal peptide" evidence="2">
    <location>
        <begin position="1"/>
        <end position="28"/>
    </location>
</feature>
<protein>
    <recommendedName>
        <fullName evidence="5">Transglutaminase elicitor</fullName>
    </recommendedName>
</protein>
<evidence type="ECO:0000313" key="3">
    <source>
        <dbReference type="EMBL" id="TDH69911.1"/>
    </source>
</evidence>
<dbReference type="OrthoDB" id="10249031at2759"/>
<dbReference type="KEGG" id="blac:94353428"/>
<comment type="caution">
    <text evidence="3">The sequence shown here is derived from an EMBL/GenBank/DDBJ whole genome shotgun (WGS) entry which is preliminary data.</text>
</comment>
<dbReference type="InterPro" id="IPR032048">
    <property type="entry name" value="TGase_elicitor"/>
</dbReference>
<dbReference type="Pfam" id="PF16683">
    <property type="entry name" value="TGase_elicitor"/>
    <property type="match status" value="1"/>
</dbReference>
<name>A0A976FNY8_BRELC</name>
<organism evidence="3 4">
    <name type="scientific">Bremia lactucae</name>
    <name type="common">Lettuce downy mildew</name>
    <dbReference type="NCBI Taxonomy" id="4779"/>
    <lineage>
        <taxon>Eukaryota</taxon>
        <taxon>Sar</taxon>
        <taxon>Stramenopiles</taxon>
        <taxon>Oomycota</taxon>
        <taxon>Peronosporomycetes</taxon>
        <taxon>Peronosporales</taxon>
        <taxon>Peronosporaceae</taxon>
        <taxon>Bremia</taxon>
    </lineage>
</organism>
<feature type="region of interest" description="Disordered" evidence="1">
    <location>
        <begin position="545"/>
        <end position="617"/>
    </location>
</feature>
<dbReference type="EMBL" id="SHOA02000008">
    <property type="protein sequence ID" value="TDH69911.1"/>
    <property type="molecule type" value="Genomic_DNA"/>
</dbReference>
<evidence type="ECO:0000313" key="4">
    <source>
        <dbReference type="Proteomes" id="UP000294530"/>
    </source>
</evidence>
<dbReference type="GO" id="GO:0016755">
    <property type="term" value="F:aminoacyltransferase activity"/>
    <property type="evidence" value="ECO:0007669"/>
    <property type="project" value="InterPro"/>
</dbReference>
<dbReference type="AlphaFoldDB" id="A0A976FNY8"/>
<feature type="chain" id="PRO_5037977255" description="Transglutaminase elicitor" evidence="2">
    <location>
        <begin position="29"/>
        <end position="658"/>
    </location>
</feature>
<evidence type="ECO:0000256" key="1">
    <source>
        <dbReference type="SAM" id="MobiDB-lite"/>
    </source>
</evidence>
<evidence type="ECO:0008006" key="5">
    <source>
        <dbReference type="Google" id="ProtNLM"/>
    </source>
</evidence>
<reference evidence="3 4" key="1">
    <citation type="journal article" date="2021" name="Genome Biol.">
        <title>AFLAP: assembly-free linkage analysis pipeline using k-mers from genome sequencing data.</title>
        <authorList>
            <person name="Fletcher K."/>
            <person name="Zhang L."/>
            <person name="Gil J."/>
            <person name="Han R."/>
            <person name="Cavanaugh K."/>
            <person name="Michelmore R."/>
        </authorList>
    </citation>
    <scope>NUCLEOTIDE SEQUENCE [LARGE SCALE GENOMIC DNA]</scope>
    <source>
        <strain evidence="3 4">SF5</strain>
    </source>
</reference>
<keyword evidence="2" id="KW-0732">Signal</keyword>
<dbReference type="GeneID" id="94353428"/>